<dbReference type="Gene3D" id="2.60.120.200">
    <property type="match status" value="1"/>
</dbReference>
<organism evidence="9 10">
    <name type="scientific">Paenibacillus harenae</name>
    <dbReference type="NCBI Taxonomy" id="306543"/>
    <lineage>
        <taxon>Bacteria</taxon>
        <taxon>Bacillati</taxon>
        <taxon>Bacillota</taxon>
        <taxon>Bacilli</taxon>
        <taxon>Bacillales</taxon>
        <taxon>Paenibacillaceae</taxon>
        <taxon>Paenibacillus</taxon>
    </lineage>
</organism>
<dbReference type="InterPro" id="IPR013320">
    <property type="entry name" value="ConA-like_dom_sf"/>
</dbReference>
<dbReference type="CDD" id="cd08023">
    <property type="entry name" value="GH16_laminarinase_like"/>
    <property type="match status" value="1"/>
</dbReference>
<comment type="caution">
    <text evidence="9">The sequence shown here is derived from an EMBL/GenBank/DDBJ whole genome shotgun (WGS) entry which is preliminary data.</text>
</comment>
<dbReference type="Pfam" id="PF00395">
    <property type="entry name" value="SLH"/>
    <property type="match status" value="3"/>
</dbReference>
<feature type="domain" description="SLH" evidence="7">
    <location>
        <begin position="27"/>
        <end position="85"/>
    </location>
</feature>
<protein>
    <submittedName>
        <fullName evidence="9">Beta-glucanase (GH16 family)</fullName>
    </submittedName>
</protein>
<evidence type="ECO:0000256" key="2">
    <source>
        <dbReference type="ARBA" id="ARBA00022729"/>
    </source>
</evidence>
<dbReference type="SMART" id="SM00606">
    <property type="entry name" value="CBD_IV"/>
    <property type="match status" value="1"/>
</dbReference>
<dbReference type="Pfam" id="PF18316">
    <property type="entry name" value="S-l_SbsC_C"/>
    <property type="match status" value="1"/>
</dbReference>
<evidence type="ECO:0000256" key="5">
    <source>
        <dbReference type="SAM" id="SignalP"/>
    </source>
</evidence>
<dbReference type="InterPro" id="IPR005084">
    <property type="entry name" value="CBM6"/>
</dbReference>
<evidence type="ECO:0000259" key="6">
    <source>
        <dbReference type="PROSITE" id="PS51175"/>
    </source>
</evidence>
<accession>A0ABT9UAG2</accession>
<dbReference type="PANTHER" id="PTHR10963:SF55">
    <property type="entry name" value="GLYCOSIDE HYDROLASE FAMILY 16 PROTEIN"/>
    <property type="match status" value="1"/>
</dbReference>
<dbReference type="CDD" id="cd04080">
    <property type="entry name" value="CBM6_cellulase-like"/>
    <property type="match status" value="1"/>
</dbReference>
<evidence type="ECO:0000256" key="1">
    <source>
        <dbReference type="ARBA" id="ARBA00006865"/>
    </source>
</evidence>
<proteinExistence type="inferred from homology"/>
<dbReference type="Pfam" id="PF03422">
    <property type="entry name" value="CBM_6"/>
    <property type="match status" value="1"/>
</dbReference>
<evidence type="ECO:0000313" key="10">
    <source>
        <dbReference type="Proteomes" id="UP001229346"/>
    </source>
</evidence>
<dbReference type="EMBL" id="JAUSSU010000022">
    <property type="protein sequence ID" value="MDQ0116611.1"/>
    <property type="molecule type" value="Genomic_DNA"/>
</dbReference>
<keyword evidence="10" id="KW-1185">Reference proteome</keyword>
<dbReference type="PROSITE" id="PS51762">
    <property type="entry name" value="GH16_2"/>
    <property type="match status" value="1"/>
</dbReference>
<feature type="domain" description="SLH" evidence="7">
    <location>
        <begin position="86"/>
        <end position="149"/>
    </location>
</feature>
<feature type="region of interest" description="Disordered" evidence="4">
    <location>
        <begin position="375"/>
        <end position="414"/>
    </location>
</feature>
<dbReference type="SUPFAM" id="SSF49899">
    <property type="entry name" value="Concanavalin A-like lectins/glucanases"/>
    <property type="match status" value="1"/>
</dbReference>
<feature type="signal peptide" evidence="5">
    <location>
        <begin position="1"/>
        <end position="24"/>
    </location>
</feature>
<keyword evidence="3" id="KW-0378">Hydrolase</keyword>
<dbReference type="Pfam" id="PF02018">
    <property type="entry name" value="CBM_4_9"/>
    <property type="match status" value="4"/>
</dbReference>
<dbReference type="InterPro" id="IPR000757">
    <property type="entry name" value="Beta-glucanase-like"/>
</dbReference>
<gene>
    <name evidence="9" type="ORF">J2T15_006093</name>
</gene>
<dbReference type="Pfam" id="PF00722">
    <property type="entry name" value="Glyco_hydro_16"/>
    <property type="match status" value="1"/>
</dbReference>
<dbReference type="SUPFAM" id="SSF49785">
    <property type="entry name" value="Galactose-binding domain-like"/>
    <property type="match status" value="5"/>
</dbReference>
<dbReference type="InterPro" id="IPR008979">
    <property type="entry name" value="Galactose-bd-like_sf"/>
</dbReference>
<comment type="similarity">
    <text evidence="1">Belongs to the glycosyl hydrolase 16 family.</text>
</comment>
<dbReference type="PROSITE" id="PS51175">
    <property type="entry name" value="CBM6"/>
    <property type="match status" value="1"/>
</dbReference>
<reference evidence="9 10" key="1">
    <citation type="submission" date="2023-07" db="EMBL/GenBank/DDBJ databases">
        <title>Sorghum-associated microbial communities from plants grown in Nebraska, USA.</title>
        <authorList>
            <person name="Schachtman D."/>
        </authorList>
    </citation>
    <scope>NUCLEOTIDE SEQUENCE [LARGE SCALE GENOMIC DNA]</scope>
    <source>
        <strain evidence="9 10">CC482</strain>
    </source>
</reference>
<sequence length="1543" mass="169472">MKRVMAAGLVVCMMFSGFMTTGYASPMKTTEETDIQNHWAEKMLNKWSASGVMSGYPDGTLRPDQPITRAEFSLLLQRVFGIGGTGQAAFRDVPANAWYAPSLAAALQAGYITGYDDGTFRPHNPITRAESAVMLSRAFQLSDMEKGMKTDVLGTLTDKSAIPPYSVTALKELIMAGAIQGYPDGFLRPGRSVTRGEAVALLDRLAGTLYNKAAVDERKETLSHAVVNTRDIILRNKEISGNLYLAQGIGDGDVTLDSTAVAGITFINGGGPNSIHIQNTNLAEVVLDNPDHPVRVVVEGKSVIQRLVLRSPAAVQTTEGATIQDLVLQKGSSETVISGKGEIVRVQAEAVGIEVNGQELEPGKAFLWSPDREVLSPADKNPIPAPGNTGNPGSQPSVPWSPAAAHGSLPGTTNVTASVAEGNRLAVLVSNKEISAPQTGELLMKSSLSIDPYEPGTDISGVDPRINKYLGVYEADKNGKIVRFRQIALTDAAIRPEAWNLVWDDEFDGTSIDASKWNFVQGGGGYGNNELQHYTNRTENARIEDGHLVIEALKEDYQGNAYTSAKLTTEGKGDWTYGKFEVRARMPQGKGIWPAIWMMPKDQNLYSSWPAGGEIDIMELLGHEPDKIYGTLHYGLPHEQAQGSYNLSDGSTFADDFHTFGVEWEPGEFRYYVDGVLYAKQNNWFSKNPQEGGEYTYPAPFDRDFFMQLNLAVGGNWPGNPDPSTVFPQKMLVDYIRVYEREGLAYRQPILPAKQTTDVRDPGADGNYVENGSFGEGLTNWVFQPFAPPADLFGGEGSVENDQGSAKTTMIREGDVNYAIQLVQTGLPLIKGSTYQLFFDAWSSGDRTMIASLSGPDRSYTRYMDDQTVSLTAERQTYSYTFTIKANTDPNARLEFNMGNAGMQPIWVDQVRLFKIADPDPNEPREPLPSGNLIYNGTFDQGKDRLGFWEIEGPGSAEADYYVGSAIDDRKLYVKPASAGQPDALLLSQDRLNLAGGKSYILTFNARAESDVSLTAQISDQEQTNPYAEQAFAIGTEPQSYSMIFTTGSGNNVSRLAFGLGALSASLKLDHVSLKELRPPVTVNGIKRLEAEHYSDMKGVQKGEDGLSVGWIDPGDWMQYILDVQQAGEYKISYFVASGYEGGGSLTLFGRQGSVFTHTLPAGEIPEQDADFKSTMDIANTGDWGTFQLVEQTQTIQLQEGIQTLQLYAPHVNVDYLILTERGFTGNLIRNGTFDADVSEWLTYQSDNKSDKLSITAKDGAMQIQLPELMPENWNQQVYQDGLALEQGKTYTLTFDAYSTVDRPIQLGVGYVDPVTYAYTDFLGGEKPTVWLTSERTQQQFSFVMTQPTGMNAKLEFDLGQIKIGETVYDEAGDVFLDNIRLSSSLIQNGLFDEDTDQWTAYWGDEWNGNSAGSFTPNNGEMWIEIDTAGSQNWNPQISQEGIRLEEGKTYQISFDARASIPRKINFGIGKKLSEDPWYVGYFGSDVALTADRQRYTFTFTMNGATEDHARIDFNVGEIDGMGSNTNVFLDNVILVEADESLE</sequence>
<evidence type="ECO:0000259" key="8">
    <source>
        <dbReference type="PROSITE" id="PS51762"/>
    </source>
</evidence>
<keyword evidence="2 5" id="KW-0732">Signal</keyword>
<dbReference type="Gene3D" id="2.60.120.260">
    <property type="entry name" value="Galactose-binding domain-like"/>
    <property type="match status" value="5"/>
</dbReference>
<evidence type="ECO:0000259" key="7">
    <source>
        <dbReference type="PROSITE" id="PS51272"/>
    </source>
</evidence>
<dbReference type="InterPro" id="IPR001119">
    <property type="entry name" value="SLH_dom"/>
</dbReference>
<evidence type="ECO:0000256" key="4">
    <source>
        <dbReference type="SAM" id="MobiDB-lite"/>
    </source>
</evidence>
<dbReference type="InterPro" id="IPR006584">
    <property type="entry name" value="Cellulose-bd_IV"/>
</dbReference>
<feature type="domain" description="SLH" evidence="7">
    <location>
        <begin position="153"/>
        <end position="216"/>
    </location>
</feature>
<name>A0ABT9UAG2_PAEHA</name>
<feature type="compositionally biased region" description="Polar residues" evidence="4">
    <location>
        <begin position="388"/>
        <end position="398"/>
    </location>
</feature>
<evidence type="ECO:0000313" key="9">
    <source>
        <dbReference type="EMBL" id="MDQ0116611.1"/>
    </source>
</evidence>
<feature type="domain" description="GH16" evidence="8">
    <location>
        <begin position="505"/>
        <end position="744"/>
    </location>
</feature>
<feature type="domain" description="CBM6" evidence="6">
    <location>
        <begin position="1087"/>
        <end position="1225"/>
    </location>
</feature>
<dbReference type="InterPro" id="IPR050546">
    <property type="entry name" value="Glycosyl_Hydrlase_16"/>
</dbReference>
<dbReference type="PROSITE" id="PS51272">
    <property type="entry name" value="SLH"/>
    <property type="match status" value="3"/>
</dbReference>
<evidence type="ECO:0000256" key="3">
    <source>
        <dbReference type="ARBA" id="ARBA00022801"/>
    </source>
</evidence>
<dbReference type="PANTHER" id="PTHR10963">
    <property type="entry name" value="GLYCOSYL HYDROLASE-RELATED"/>
    <property type="match status" value="1"/>
</dbReference>
<dbReference type="InterPro" id="IPR003305">
    <property type="entry name" value="CenC_carb-bd"/>
</dbReference>
<dbReference type="InterPro" id="IPR040751">
    <property type="entry name" value="SbsC_C"/>
</dbReference>
<feature type="chain" id="PRO_5047532533" evidence="5">
    <location>
        <begin position="25"/>
        <end position="1543"/>
    </location>
</feature>
<dbReference type="Proteomes" id="UP001229346">
    <property type="component" value="Unassembled WGS sequence"/>
</dbReference>
<dbReference type="RefSeq" id="WP_307208685.1">
    <property type="nucleotide sequence ID" value="NZ_JAUSSU010000022.1"/>
</dbReference>